<dbReference type="EMBL" id="JAAXPJ010000015">
    <property type="protein sequence ID" value="NKZ15015.1"/>
    <property type="molecule type" value="Genomic_DNA"/>
</dbReference>
<evidence type="ECO:0000256" key="1">
    <source>
        <dbReference type="SAM" id="MobiDB-lite"/>
    </source>
</evidence>
<evidence type="ECO:0000313" key="2">
    <source>
        <dbReference type="EMBL" id="NKZ15015.1"/>
    </source>
</evidence>
<reference evidence="2 3" key="1">
    <citation type="submission" date="2020-04" db="EMBL/GenBank/DDBJ databases">
        <title>MicrobeNet Type strains.</title>
        <authorList>
            <person name="Nicholson A.C."/>
        </authorList>
    </citation>
    <scope>NUCLEOTIDE SEQUENCE [LARGE SCALE GENOMIC DNA]</scope>
    <source>
        <strain evidence="2 3">ATCC 700731</strain>
    </source>
</reference>
<evidence type="ECO:0000313" key="3">
    <source>
        <dbReference type="Proteomes" id="UP000518188"/>
    </source>
</evidence>
<feature type="region of interest" description="Disordered" evidence="1">
    <location>
        <begin position="84"/>
        <end position="105"/>
    </location>
</feature>
<dbReference type="AlphaFoldDB" id="A0A7X6MU79"/>
<sequence>MNNLSTFLVINDGDNTERLYWFGRHASVINLATIYPELEYHSAATHPQAQQRITAFLDDSQQTVSPVLGTDRYGRALHLLRAAHHRDQRRRPVGSSRRRLADVHR</sequence>
<dbReference type="Proteomes" id="UP000518188">
    <property type="component" value="Unassembled WGS sequence"/>
</dbReference>
<protein>
    <submittedName>
        <fullName evidence="2">Uncharacterized protein</fullName>
    </submittedName>
</protein>
<organism evidence="2 3">
    <name type="scientific">Mycolicibacterium septicum DSM 44393</name>
    <dbReference type="NCBI Taxonomy" id="1341646"/>
    <lineage>
        <taxon>Bacteria</taxon>
        <taxon>Bacillati</taxon>
        <taxon>Actinomycetota</taxon>
        <taxon>Actinomycetes</taxon>
        <taxon>Mycobacteriales</taxon>
        <taxon>Mycobacteriaceae</taxon>
        <taxon>Mycolicibacterium</taxon>
    </lineage>
</organism>
<accession>A0A7X6MU79</accession>
<feature type="compositionally biased region" description="Basic residues" evidence="1">
    <location>
        <begin position="84"/>
        <end position="98"/>
    </location>
</feature>
<proteinExistence type="predicted"/>
<comment type="caution">
    <text evidence="2">The sequence shown here is derived from an EMBL/GenBank/DDBJ whole genome shotgun (WGS) entry which is preliminary data.</text>
</comment>
<dbReference type="RefSeq" id="WP_065509587.1">
    <property type="nucleotide sequence ID" value="NZ_HG322954.1"/>
</dbReference>
<gene>
    <name evidence="2" type="ORF">HGA11_28995</name>
</gene>
<name>A0A7X6MU79_9MYCO</name>